<dbReference type="EnsemblMetazoa" id="CLYHEMT016915.1">
    <property type="protein sequence ID" value="CLYHEMP016915.1"/>
    <property type="gene ID" value="CLYHEMG016915"/>
</dbReference>
<evidence type="ECO:0000256" key="1">
    <source>
        <dbReference type="ARBA" id="ARBA00004439"/>
    </source>
</evidence>
<feature type="transmembrane region" description="Helical" evidence="9">
    <location>
        <begin position="320"/>
        <end position="344"/>
    </location>
</feature>
<dbReference type="GO" id="GO:0015179">
    <property type="term" value="F:L-amino acid transmembrane transporter activity"/>
    <property type="evidence" value="ECO:0007669"/>
    <property type="project" value="TreeGrafter"/>
</dbReference>
<keyword evidence="3" id="KW-0813">Transport</keyword>
<evidence type="ECO:0000256" key="4">
    <source>
        <dbReference type="ARBA" id="ARBA00022692"/>
    </source>
</evidence>
<keyword evidence="7 9" id="KW-0472">Membrane</keyword>
<feature type="transmembrane region" description="Helical" evidence="9">
    <location>
        <begin position="475"/>
        <end position="497"/>
    </location>
</feature>
<accession>A0A7M5X3E4</accession>
<evidence type="ECO:0000256" key="7">
    <source>
        <dbReference type="ARBA" id="ARBA00023136"/>
    </source>
</evidence>
<evidence type="ECO:0000256" key="2">
    <source>
        <dbReference type="ARBA" id="ARBA00008066"/>
    </source>
</evidence>
<dbReference type="InterPro" id="IPR013057">
    <property type="entry name" value="AA_transpt_TM"/>
</dbReference>
<reference evidence="11" key="1">
    <citation type="submission" date="2021-01" db="UniProtKB">
        <authorList>
            <consortium name="EnsemblMetazoa"/>
        </authorList>
    </citation>
    <scope>IDENTIFICATION</scope>
</reference>
<evidence type="ECO:0000256" key="9">
    <source>
        <dbReference type="SAM" id="Phobius"/>
    </source>
</evidence>
<comment type="subcellular location">
    <subcellularLocation>
        <location evidence="1">Cytoplasmic vesicle membrane</location>
        <topology evidence="1">Multi-pass membrane protein</topology>
    </subcellularLocation>
</comment>
<keyword evidence="5" id="KW-0532">Neurotransmitter transport</keyword>
<feature type="transmembrane region" description="Helical" evidence="9">
    <location>
        <begin position="100"/>
        <end position="123"/>
    </location>
</feature>
<dbReference type="PANTHER" id="PTHR22950:SF689">
    <property type="entry name" value="VESICULAR INHIBITORY AMINO ACID TRANSPORTER"/>
    <property type="match status" value="1"/>
</dbReference>
<dbReference type="GO" id="GO:0006836">
    <property type="term" value="P:neurotransmitter transport"/>
    <property type="evidence" value="ECO:0007669"/>
    <property type="project" value="UniProtKB-KW"/>
</dbReference>
<dbReference type="GO" id="GO:0005774">
    <property type="term" value="C:vacuolar membrane"/>
    <property type="evidence" value="ECO:0007669"/>
    <property type="project" value="TreeGrafter"/>
</dbReference>
<feature type="domain" description="Amino acid transporter transmembrane" evidence="10">
    <location>
        <begin position="97"/>
        <end position="495"/>
    </location>
</feature>
<dbReference type="OrthoDB" id="6021076at2759"/>
<keyword evidence="4 9" id="KW-0812">Transmembrane</keyword>
<dbReference type="AlphaFoldDB" id="A0A7M5X3E4"/>
<feature type="transmembrane region" description="Helical" evidence="9">
    <location>
        <begin position="365"/>
        <end position="387"/>
    </location>
</feature>
<keyword evidence="12" id="KW-1185">Reference proteome</keyword>
<keyword evidence="6 9" id="KW-1133">Transmembrane helix</keyword>
<dbReference type="Pfam" id="PF01490">
    <property type="entry name" value="Aa_trans"/>
    <property type="match status" value="1"/>
</dbReference>
<dbReference type="Proteomes" id="UP000594262">
    <property type="component" value="Unplaced"/>
</dbReference>
<proteinExistence type="inferred from homology"/>
<dbReference type="RefSeq" id="XP_066911560.1">
    <property type="nucleotide sequence ID" value="XM_067055459.1"/>
</dbReference>
<evidence type="ECO:0000313" key="11">
    <source>
        <dbReference type="EnsemblMetazoa" id="CLYHEMP016915.1"/>
    </source>
</evidence>
<name>A0A7M5X3E4_9CNID</name>
<dbReference type="GeneID" id="136798790"/>
<feature type="transmembrane region" description="Helical" evidence="9">
    <location>
        <begin position="220"/>
        <end position="238"/>
    </location>
</feature>
<dbReference type="GO" id="GO:0030659">
    <property type="term" value="C:cytoplasmic vesicle membrane"/>
    <property type="evidence" value="ECO:0007669"/>
    <property type="project" value="UniProtKB-SubCell"/>
</dbReference>
<feature type="transmembrane region" description="Helical" evidence="9">
    <location>
        <begin position="129"/>
        <end position="148"/>
    </location>
</feature>
<evidence type="ECO:0000256" key="8">
    <source>
        <dbReference type="ARBA" id="ARBA00023329"/>
    </source>
</evidence>
<evidence type="ECO:0000256" key="6">
    <source>
        <dbReference type="ARBA" id="ARBA00022989"/>
    </source>
</evidence>
<feature type="transmembrane region" description="Helical" evidence="9">
    <location>
        <begin position="443"/>
        <end position="463"/>
    </location>
</feature>
<evidence type="ECO:0000259" key="10">
    <source>
        <dbReference type="Pfam" id="PF01490"/>
    </source>
</evidence>
<dbReference type="PANTHER" id="PTHR22950">
    <property type="entry name" value="AMINO ACID TRANSPORTER"/>
    <property type="match status" value="1"/>
</dbReference>
<evidence type="ECO:0000256" key="3">
    <source>
        <dbReference type="ARBA" id="ARBA00022448"/>
    </source>
</evidence>
<feature type="transmembrane region" description="Helical" evidence="9">
    <location>
        <begin position="418"/>
        <end position="436"/>
    </location>
</feature>
<sequence length="510" mass="56853">MVSTKEQNGLSCDNVNWIPETVHFYNRQDTITHDEKTGLLSYPKKDFLTVPVHHTSSHKSYQSISPSDSFQESCHSDISTRSILLTYNGNMGTLGGGTSLVMTVASILPFLQGASVFSLPYAFVTAGKAFLPAFLTVNYLATLCSRLLMDSIYVTSPDGTHRHRIYNSYADLAFACWGQFGAVLMKILNYLFFLLVNVVNCVLLLRCLDNMLVGQDKVTPFQIQCVLLVLLIPFVLAIKDVSIFSYFGLFSTLSVLLACVMSMFVLIQRSDRWIENFELLPVIDWEKYCASLGITMVTMFVAPTLPGFESVMAEPKRFPTAINIAFGISGSFKAVFGIIGALSFGSVTEEMLATNISESSLTLRFVVGTMLLINTLLNITFFMFTLLDSIDRFVYQHISVRISSELKFSIPWKLTSRIIYLIIVLAASQLLPFFALTSGVIGAVLISILGFIAPVLFHLTLKWHVLSIQQRFGELLLLFLTIFVGATASHSSCYELVKEVKKYHGLYKHT</sequence>
<evidence type="ECO:0000313" key="12">
    <source>
        <dbReference type="Proteomes" id="UP000594262"/>
    </source>
</evidence>
<keyword evidence="8" id="KW-0968">Cytoplasmic vesicle</keyword>
<organism evidence="11 12">
    <name type="scientific">Clytia hemisphaerica</name>
    <dbReference type="NCBI Taxonomy" id="252671"/>
    <lineage>
        <taxon>Eukaryota</taxon>
        <taxon>Metazoa</taxon>
        <taxon>Cnidaria</taxon>
        <taxon>Hydrozoa</taxon>
        <taxon>Hydroidolina</taxon>
        <taxon>Leptothecata</taxon>
        <taxon>Obeliida</taxon>
        <taxon>Clytiidae</taxon>
        <taxon>Clytia</taxon>
    </lineage>
</organism>
<feature type="transmembrane region" description="Helical" evidence="9">
    <location>
        <begin position="244"/>
        <end position="267"/>
    </location>
</feature>
<comment type="similarity">
    <text evidence="2">Belongs to the amino acid/polyamine transporter 2 family.</text>
</comment>
<evidence type="ECO:0000256" key="5">
    <source>
        <dbReference type="ARBA" id="ARBA00022775"/>
    </source>
</evidence>
<feature type="transmembrane region" description="Helical" evidence="9">
    <location>
        <begin position="191"/>
        <end position="208"/>
    </location>
</feature>
<protein>
    <recommendedName>
        <fullName evidence="10">Amino acid transporter transmembrane domain-containing protein</fullName>
    </recommendedName>
</protein>